<sequence length="99" mass="11327">MEGDHHPLPSSSAAPFGYVTLFLLRPFLAVSFVLSFILLGWILAWKLVLVHVPLVQEIFGLRKKHFKPKPPHRHRYSKYYSSIGARDRVDDSRVNSSPS</sequence>
<comment type="caution">
    <text evidence="1">The sequence shown here is derived from an EMBL/GenBank/DDBJ whole genome shotgun (WGS) entry which is preliminary data.</text>
</comment>
<dbReference type="Proteomes" id="UP001057402">
    <property type="component" value="Chromosome 1"/>
</dbReference>
<accession>A0ACB9SED8</accession>
<gene>
    <name evidence="1" type="ORF">MLD38_001389</name>
</gene>
<evidence type="ECO:0000313" key="1">
    <source>
        <dbReference type="EMBL" id="KAI4389132.1"/>
    </source>
</evidence>
<organism evidence="1 2">
    <name type="scientific">Melastoma candidum</name>
    <dbReference type="NCBI Taxonomy" id="119954"/>
    <lineage>
        <taxon>Eukaryota</taxon>
        <taxon>Viridiplantae</taxon>
        <taxon>Streptophyta</taxon>
        <taxon>Embryophyta</taxon>
        <taxon>Tracheophyta</taxon>
        <taxon>Spermatophyta</taxon>
        <taxon>Magnoliopsida</taxon>
        <taxon>eudicotyledons</taxon>
        <taxon>Gunneridae</taxon>
        <taxon>Pentapetalae</taxon>
        <taxon>rosids</taxon>
        <taxon>malvids</taxon>
        <taxon>Myrtales</taxon>
        <taxon>Melastomataceae</taxon>
        <taxon>Melastomatoideae</taxon>
        <taxon>Melastomateae</taxon>
        <taxon>Melastoma</taxon>
    </lineage>
</organism>
<keyword evidence="2" id="KW-1185">Reference proteome</keyword>
<dbReference type="EMBL" id="CM042880">
    <property type="protein sequence ID" value="KAI4389132.1"/>
    <property type="molecule type" value="Genomic_DNA"/>
</dbReference>
<evidence type="ECO:0000313" key="2">
    <source>
        <dbReference type="Proteomes" id="UP001057402"/>
    </source>
</evidence>
<proteinExistence type="predicted"/>
<protein>
    <submittedName>
        <fullName evidence="1">Uncharacterized protein</fullName>
    </submittedName>
</protein>
<name>A0ACB9SED8_9MYRT</name>
<reference evidence="2" key="1">
    <citation type="journal article" date="2023" name="Front. Plant Sci.">
        <title>Chromosomal-level genome assembly of Melastoma candidum provides insights into trichome evolution.</title>
        <authorList>
            <person name="Zhong Y."/>
            <person name="Wu W."/>
            <person name="Sun C."/>
            <person name="Zou P."/>
            <person name="Liu Y."/>
            <person name="Dai S."/>
            <person name="Zhou R."/>
        </authorList>
    </citation>
    <scope>NUCLEOTIDE SEQUENCE [LARGE SCALE GENOMIC DNA]</scope>
</reference>